<proteinExistence type="inferred from homology"/>
<evidence type="ECO:0000256" key="1">
    <source>
        <dbReference type="ARBA" id="ARBA00004471"/>
    </source>
</evidence>
<evidence type="ECO:0000256" key="10">
    <source>
        <dbReference type="ARBA" id="ARBA00044524"/>
    </source>
</evidence>
<evidence type="ECO:0000313" key="15">
    <source>
        <dbReference type="WBParaSite" id="SMUV_0000503501-mRNA-1"/>
    </source>
</evidence>
<evidence type="ECO:0000256" key="7">
    <source>
        <dbReference type="ARBA" id="ARBA00023180"/>
    </source>
</evidence>
<keyword evidence="5" id="KW-0090">Biological rhythms</keyword>
<dbReference type="WBParaSite" id="SMUV_0000503501-mRNA-1">
    <property type="protein sequence ID" value="SMUV_0000503501-mRNA-1"/>
    <property type="gene ID" value="SMUV_0000503501"/>
</dbReference>
<evidence type="ECO:0000256" key="8">
    <source>
        <dbReference type="ARBA" id="ARBA00031037"/>
    </source>
</evidence>
<dbReference type="InterPro" id="IPR050975">
    <property type="entry name" value="Sleep_regulator"/>
</dbReference>
<dbReference type="GO" id="GO:0030431">
    <property type="term" value="P:sleep"/>
    <property type="evidence" value="ECO:0007669"/>
    <property type="project" value="InterPro"/>
</dbReference>
<dbReference type="GO" id="GO:0005886">
    <property type="term" value="C:plasma membrane"/>
    <property type="evidence" value="ECO:0007669"/>
    <property type="project" value="UniProtKB-SubCell"/>
</dbReference>
<dbReference type="GO" id="GO:0032222">
    <property type="term" value="P:regulation of synaptic transmission, cholinergic"/>
    <property type="evidence" value="ECO:0007669"/>
    <property type="project" value="InterPro"/>
</dbReference>
<comment type="subcellular location">
    <subcellularLocation>
        <location evidence="1">Cell membrane</location>
        <topology evidence="1">Lipid-anchor</topology>
        <topology evidence="1">GPI-anchor</topology>
        <orientation evidence="1">Extracellular side</orientation>
    </subcellularLocation>
    <subcellularLocation>
        <location evidence="9">Membrane raft</location>
        <topology evidence="9">Lipid-anchor</topology>
        <topology evidence="9">GPI-anchor</topology>
        <orientation evidence="9">Extracellular side</orientation>
    </subcellularLocation>
</comment>
<accession>A0A0N5AKK9</accession>
<evidence type="ECO:0000256" key="4">
    <source>
        <dbReference type="ARBA" id="ARBA00022729"/>
    </source>
</evidence>
<dbReference type="Pfam" id="PF17064">
    <property type="entry name" value="QVR"/>
    <property type="match status" value="1"/>
</dbReference>
<evidence type="ECO:0000256" key="13">
    <source>
        <dbReference type="ARBA" id="ARBA00046769"/>
    </source>
</evidence>
<dbReference type="PANTHER" id="PTHR33562:SF31">
    <property type="entry name" value="PROTEIN QUIVER"/>
    <property type="match status" value="1"/>
</dbReference>
<evidence type="ECO:0000256" key="3">
    <source>
        <dbReference type="ARBA" id="ARBA00022475"/>
    </source>
</evidence>
<dbReference type="InterPro" id="IPR031424">
    <property type="entry name" value="QVR-like"/>
</dbReference>
<dbReference type="SUPFAM" id="SSF57302">
    <property type="entry name" value="Snake toxin-like"/>
    <property type="match status" value="1"/>
</dbReference>
<keyword evidence="7" id="KW-0325">Glycoprotein</keyword>
<protein>
    <recommendedName>
        <fullName evidence="10">UPAR/Ly6 domain-containing protein qvr</fullName>
    </recommendedName>
    <alternativeName>
        <fullName evidence="11">Protein quiver</fullName>
    </alternativeName>
    <alternativeName>
        <fullName evidence="8">Protein sleepless</fullName>
    </alternativeName>
</protein>
<evidence type="ECO:0000313" key="14">
    <source>
        <dbReference type="Proteomes" id="UP000046393"/>
    </source>
</evidence>
<organism evidence="14 15">
    <name type="scientific">Syphacia muris</name>
    <dbReference type="NCBI Taxonomy" id="451379"/>
    <lineage>
        <taxon>Eukaryota</taxon>
        <taxon>Metazoa</taxon>
        <taxon>Ecdysozoa</taxon>
        <taxon>Nematoda</taxon>
        <taxon>Chromadorea</taxon>
        <taxon>Rhabditida</taxon>
        <taxon>Spirurina</taxon>
        <taxon>Oxyuridomorpha</taxon>
        <taxon>Oxyuroidea</taxon>
        <taxon>Oxyuridae</taxon>
        <taxon>Syphacia</taxon>
    </lineage>
</organism>
<evidence type="ECO:0000256" key="6">
    <source>
        <dbReference type="ARBA" id="ARBA00023157"/>
    </source>
</evidence>
<keyword evidence="3" id="KW-0472">Membrane</keyword>
<evidence type="ECO:0000256" key="2">
    <source>
        <dbReference type="ARBA" id="ARBA00010522"/>
    </source>
</evidence>
<comment type="similarity">
    <text evidence="2">Belongs to the quiver family.</text>
</comment>
<sequence>MFFCLLFFQIAFGQITSIRCYSCTTMDADQLLNDVQDPNWRRWLENLRYVPQTEHCNDYFRVIPELALRSGVKSQECDNGVCMKMWFKEKQGKSQVWRSCIPNGKLQIRADCTRISSSLGDLEVCTCDSNLCNSFTPLKPSFTTLFIYFLCIILFARL</sequence>
<reference evidence="15" key="1">
    <citation type="submission" date="2017-02" db="UniProtKB">
        <authorList>
            <consortium name="WormBaseParasite"/>
        </authorList>
    </citation>
    <scope>IDENTIFICATION</scope>
</reference>
<dbReference type="GO" id="GO:0048511">
    <property type="term" value="P:rhythmic process"/>
    <property type="evidence" value="ECO:0007669"/>
    <property type="project" value="UniProtKB-KW"/>
</dbReference>
<evidence type="ECO:0000256" key="9">
    <source>
        <dbReference type="ARBA" id="ARBA00044499"/>
    </source>
</evidence>
<dbReference type="PANTHER" id="PTHR33562">
    <property type="entry name" value="ATILLA, ISOFORM B-RELATED-RELATED"/>
    <property type="match status" value="1"/>
</dbReference>
<keyword evidence="3" id="KW-1003">Cell membrane</keyword>
<keyword evidence="14" id="KW-1185">Reference proteome</keyword>
<comment type="function">
    <text evidence="12">Bifunctional regulator of neuronal activity in the mushroom body, and possibly other regions of the brain, that acts as a signaling molecule required for homeostatic regulation of sleep under normal conditions and after sleep deprivation. Reduces neuronal excitability by enhancing Sh/shaker K(+) channel activity; possibly by stabilizing Sh/shaker to increase protein levels, accelerating its activation kinetics, slowing C-type inactivation and enhancing recovery from inactivation. Specifically affects the A-type K(+) current. Antagonizes nicotinic acetylcholine receptors (nAChRs) to reduce synaptic transmission, possibly by preventing their localization to the cell surface. Required for regulation of neuromuscular excitability and plasticity at neuromuscular junctions.</text>
</comment>
<keyword evidence="6" id="KW-1015">Disulfide bond</keyword>
<evidence type="ECO:0000256" key="12">
    <source>
        <dbReference type="ARBA" id="ARBA00045788"/>
    </source>
</evidence>
<name>A0A0N5AKK9_9BILA</name>
<dbReference type="Proteomes" id="UP000046393">
    <property type="component" value="Unplaced"/>
</dbReference>
<dbReference type="GO" id="GO:0045121">
    <property type="term" value="C:membrane raft"/>
    <property type="evidence" value="ECO:0007669"/>
    <property type="project" value="UniProtKB-SubCell"/>
</dbReference>
<evidence type="ECO:0000256" key="11">
    <source>
        <dbReference type="ARBA" id="ARBA00044561"/>
    </source>
</evidence>
<dbReference type="InterPro" id="IPR045860">
    <property type="entry name" value="Snake_toxin-like_sf"/>
</dbReference>
<comment type="subunit">
    <text evidence="13">Interacts (via loop 2 of the three-fingered Ly-6 domain) with Sh/shaker; this interaction may stabilize both components of the complex and may be required for targeting or retention of Sh/shaker to neural cell projections. Interacts (via loop 2 of the three-fingered Ly-6 domain) with nAChRalpha3 and potentially other nicotinic acetylcholine receptors; this interaction is required for antagonism of nicotinic acetylcholine receptors.</text>
</comment>
<keyword evidence="4" id="KW-0732">Signal</keyword>
<dbReference type="AlphaFoldDB" id="A0A0N5AKK9"/>
<evidence type="ECO:0000256" key="5">
    <source>
        <dbReference type="ARBA" id="ARBA00023108"/>
    </source>
</evidence>